<protein>
    <submittedName>
        <fullName evidence="1">Uncharacterized protein</fullName>
    </submittedName>
</protein>
<organism evidence="1">
    <name type="scientific">Dictyoglomus thermophilum</name>
    <dbReference type="NCBI Taxonomy" id="14"/>
    <lineage>
        <taxon>Bacteria</taxon>
        <taxon>Pseudomonadati</taxon>
        <taxon>Dictyoglomota</taxon>
        <taxon>Dictyoglomia</taxon>
        <taxon>Dictyoglomales</taxon>
        <taxon>Dictyoglomaceae</taxon>
        <taxon>Dictyoglomus</taxon>
    </lineage>
</organism>
<dbReference type="OMA" id="LFWYFES"/>
<dbReference type="EMBL" id="DTDV01000019">
    <property type="protein sequence ID" value="HGK24210.1"/>
    <property type="molecule type" value="Genomic_DNA"/>
</dbReference>
<proteinExistence type="predicted"/>
<name>A0A7C2GFK9_DICTH</name>
<reference evidence="1" key="1">
    <citation type="journal article" date="2020" name="mSystems">
        <title>Genome- and Community-Level Interaction Insights into Carbon Utilization and Element Cycling Functions of Hydrothermarchaeota in Hydrothermal Sediment.</title>
        <authorList>
            <person name="Zhou Z."/>
            <person name="Liu Y."/>
            <person name="Xu W."/>
            <person name="Pan J."/>
            <person name="Luo Z.H."/>
            <person name="Li M."/>
        </authorList>
    </citation>
    <scope>NUCLEOTIDE SEQUENCE [LARGE SCALE GENOMIC DNA]</scope>
    <source>
        <strain evidence="1">SpSt-70</strain>
    </source>
</reference>
<gene>
    <name evidence="1" type="ORF">ENU78_07255</name>
</gene>
<sequence length="202" mass="23941">MSKCVVCNKRKGKRKCPALSGLICAECCGTKRMKEINCPLDCVYLKEAQLYSILRVEEKPADFQPKQWDLFWYFESLIYKFLLEFTTFTDEELLDVISLMEKEYQTRKKNLYLPSLHPKSTRAIKLKSILEEEFSKLEKQINDFGLPVFTLDDFIKVLSFEKDRIENYMKENRNVGGNLFLQVLKGEVEVFINQKRRERVHE</sequence>
<accession>A0A7C2GFK9</accession>
<dbReference type="AlphaFoldDB" id="A0A7C2GFK9"/>
<evidence type="ECO:0000313" key="1">
    <source>
        <dbReference type="EMBL" id="HGK24210.1"/>
    </source>
</evidence>
<dbReference type="RefSeq" id="WP_012547408.1">
    <property type="nucleotide sequence ID" value="NZ_VTFL01000003.1"/>
</dbReference>
<comment type="caution">
    <text evidence="1">The sequence shown here is derived from an EMBL/GenBank/DDBJ whole genome shotgun (WGS) entry which is preliminary data.</text>
</comment>